<dbReference type="InterPro" id="IPR011701">
    <property type="entry name" value="MFS"/>
</dbReference>
<feature type="domain" description="Major facilitator superfamily (MFS) profile" evidence="7">
    <location>
        <begin position="17"/>
        <end position="394"/>
    </location>
</feature>
<evidence type="ECO:0000259" key="7">
    <source>
        <dbReference type="PROSITE" id="PS50850"/>
    </source>
</evidence>
<feature type="transmembrane region" description="Helical" evidence="6">
    <location>
        <begin position="155"/>
        <end position="172"/>
    </location>
</feature>
<dbReference type="RefSeq" id="WP_236951131.1">
    <property type="nucleotide sequence ID" value="NZ_CP017766.1"/>
</dbReference>
<evidence type="ECO:0000256" key="1">
    <source>
        <dbReference type="ARBA" id="ARBA00004651"/>
    </source>
</evidence>
<gene>
    <name evidence="8" type="ORF">BK007_01340</name>
</gene>
<dbReference type="PROSITE" id="PS50850">
    <property type="entry name" value="MFS"/>
    <property type="match status" value="1"/>
</dbReference>
<dbReference type="InterPro" id="IPR036259">
    <property type="entry name" value="MFS_trans_sf"/>
</dbReference>
<keyword evidence="2" id="KW-1003">Cell membrane</keyword>
<keyword evidence="3 6" id="KW-0812">Transmembrane</keyword>
<dbReference type="Proteomes" id="UP000232806">
    <property type="component" value="Chromosome"/>
</dbReference>
<protein>
    <submittedName>
        <fullName evidence="8">MFS transporter</fullName>
    </submittedName>
</protein>
<feature type="transmembrane region" description="Helical" evidence="6">
    <location>
        <begin position="342"/>
        <end position="365"/>
    </location>
</feature>
<dbReference type="CDD" id="cd17370">
    <property type="entry name" value="MFS_MJ1317_like"/>
    <property type="match status" value="1"/>
</dbReference>
<feature type="transmembrane region" description="Helical" evidence="6">
    <location>
        <begin position="254"/>
        <end position="274"/>
    </location>
</feature>
<evidence type="ECO:0000256" key="6">
    <source>
        <dbReference type="SAM" id="Phobius"/>
    </source>
</evidence>
<evidence type="ECO:0000256" key="4">
    <source>
        <dbReference type="ARBA" id="ARBA00022989"/>
    </source>
</evidence>
<dbReference type="GeneID" id="35120193"/>
<dbReference type="PANTHER" id="PTHR42688">
    <property type="entry name" value="CONSERVED PROTEIN"/>
    <property type="match status" value="1"/>
</dbReference>
<name>A0A2H4V9M9_9EURY</name>
<dbReference type="GO" id="GO:0022857">
    <property type="term" value="F:transmembrane transporter activity"/>
    <property type="evidence" value="ECO:0007669"/>
    <property type="project" value="InterPro"/>
</dbReference>
<dbReference type="InterPro" id="IPR020846">
    <property type="entry name" value="MFS_dom"/>
</dbReference>
<dbReference type="SUPFAM" id="SSF103473">
    <property type="entry name" value="MFS general substrate transporter"/>
    <property type="match status" value="1"/>
</dbReference>
<dbReference type="AlphaFoldDB" id="A0A2H4V9M9"/>
<feature type="transmembrane region" description="Helical" evidence="6">
    <location>
        <begin position="45"/>
        <end position="63"/>
    </location>
</feature>
<dbReference type="GO" id="GO:0005886">
    <property type="term" value="C:plasma membrane"/>
    <property type="evidence" value="ECO:0007669"/>
    <property type="project" value="UniProtKB-SubCell"/>
</dbReference>
<keyword evidence="5 6" id="KW-0472">Membrane</keyword>
<keyword evidence="4 6" id="KW-1133">Transmembrane helix</keyword>
<dbReference type="Gene3D" id="1.20.1250.20">
    <property type="entry name" value="MFS general substrate transporter like domains"/>
    <property type="match status" value="2"/>
</dbReference>
<proteinExistence type="predicted"/>
<feature type="transmembrane region" description="Helical" evidence="6">
    <location>
        <begin position="220"/>
        <end position="242"/>
    </location>
</feature>
<feature type="transmembrane region" description="Helical" evidence="6">
    <location>
        <begin position="281"/>
        <end position="301"/>
    </location>
</feature>
<feature type="transmembrane region" description="Helical" evidence="6">
    <location>
        <begin position="20"/>
        <end position="38"/>
    </location>
</feature>
<accession>A0A2H4V9M9</accession>
<feature type="transmembrane region" description="Helical" evidence="6">
    <location>
        <begin position="178"/>
        <end position="199"/>
    </location>
</feature>
<evidence type="ECO:0000256" key="5">
    <source>
        <dbReference type="ARBA" id="ARBA00023136"/>
    </source>
</evidence>
<feature type="transmembrane region" description="Helical" evidence="6">
    <location>
        <begin position="371"/>
        <end position="390"/>
    </location>
</feature>
<dbReference type="PANTHER" id="PTHR42688:SF1">
    <property type="entry name" value="BLR5212 PROTEIN"/>
    <property type="match status" value="1"/>
</dbReference>
<evidence type="ECO:0000256" key="3">
    <source>
        <dbReference type="ARBA" id="ARBA00022692"/>
    </source>
</evidence>
<evidence type="ECO:0000256" key="2">
    <source>
        <dbReference type="ARBA" id="ARBA00022475"/>
    </source>
</evidence>
<organism evidence="8 9">
    <name type="scientific">Methanobacterium subterraneum</name>
    <dbReference type="NCBI Taxonomy" id="59277"/>
    <lineage>
        <taxon>Archaea</taxon>
        <taxon>Methanobacteriati</taxon>
        <taxon>Methanobacteriota</taxon>
        <taxon>Methanomada group</taxon>
        <taxon>Methanobacteria</taxon>
        <taxon>Methanobacteriales</taxon>
        <taxon>Methanobacteriaceae</taxon>
        <taxon>Methanobacterium</taxon>
    </lineage>
</organism>
<dbReference type="Pfam" id="PF07690">
    <property type="entry name" value="MFS_1"/>
    <property type="match status" value="1"/>
</dbReference>
<feature type="transmembrane region" description="Helical" evidence="6">
    <location>
        <begin position="83"/>
        <end position="116"/>
    </location>
</feature>
<dbReference type="InterPro" id="IPR052425">
    <property type="entry name" value="Uncharacterized_MFS-type"/>
</dbReference>
<dbReference type="EMBL" id="CP017766">
    <property type="protein sequence ID" value="AUB54791.1"/>
    <property type="molecule type" value="Genomic_DNA"/>
</dbReference>
<reference evidence="8 9" key="1">
    <citation type="submission" date="2016-10" db="EMBL/GenBank/DDBJ databases">
        <title>Comparative genomics between deep and shallow subseafloor isolates.</title>
        <authorList>
            <person name="Ishii S."/>
            <person name="Miller J.R."/>
            <person name="Sutton G."/>
            <person name="Suzuki S."/>
            <person name="Methe B."/>
            <person name="Inagaki F."/>
            <person name="Imachi H."/>
        </authorList>
    </citation>
    <scope>NUCLEOTIDE SEQUENCE [LARGE SCALE GENOMIC DNA]</scope>
    <source>
        <strain evidence="8 9">MO-MB1</strain>
    </source>
</reference>
<evidence type="ECO:0000313" key="9">
    <source>
        <dbReference type="Proteomes" id="UP000232806"/>
    </source>
</evidence>
<comment type="subcellular location">
    <subcellularLocation>
        <location evidence="1">Cell membrane</location>
        <topology evidence="1">Multi-pass membrane protein</topology>
    </subcellularLocation>
</comment>
<evidence type="ECO:0000313" key="8">
    <source>
        <dbReference type="EMBL" id="AUB54791.1"/>
    </source>
</evidence>
<sequence length="395" mass="43192">MLKIKFKLSKDMVKDNALKFIVLLGFVSLLGDMTYEGARSITGPYLSLLGASAAAVGFVSGFGELVGYSLRFASGYLADKSRQYWALTIIGYAVNLLAVPLLALAGNWPMAALLLIAERMGKAIRTPPRDVMLSHATSQVGRGWGFGLHEAMDQIGAILGPLIVAIILYVYGNYQTGFAFLLLPAILALAVLVTSKFLYPHPHHLEVQVPKLKTKGLMRVYWIYIVAVVFIALGFADFPLVAYHFQKVQLVAPVMIPIFYSVAMGVDALAALLFGRLFDKMGMWALIMAVTCSAFFAPMVFWGDFNLALLGMALWGVGMGAQESIMRAAVAEMSPVRVRGSAYGVFSIIYGFSWFAGSFILGLLYDFSFTAMVMFSLGAQLLSVMPLFVIRNYRP</sequence>